<protein>
    <submittedName>
        <fullName evidence="1">BFD-like [2Fe-2S] binding domain protein</fullName>
    </submittedName>
</protein>
<dbReference type="Proteomes" id="UP000320386">
    <property type="component" value="Chromosome"/>
</dbReference>
<dbReference type="OrthoDB" id="1495269at2"/>
<reference evidence="1 2" key="1">
    <citation type="submission" date="2019-02" db="EMBL/GenBank/DDBJ databases">
        <title>Deep-cultivation of Planctomycetes and their phenomic and genomic characterization uncovers novel biology.</title>
        <authorList>
            <person name="Wiegand S."/>
            <person name="Jogler M."/>
            <person name="Boedeker C."/>
            <person name="Pinto D."/>
            <person name="Vollmers J."/>
            <person name="Rivas-Marin E."/>
            <person name="Kohn T."/>
            <person name="Peeters S.H."/>
            <person name="Heuer A."/>
            <person name="Rast P."/>
            <person name="Oberbeckmann S."/>
            <person name="Bunk B."/>
            <person name="Jeske O."/>
            <person name="Meyerdierks A."/>
            <person name="Storesund J.E."/>
            <person name="Kallscheuer N."/>
            <person name="Luecker S."/>
            <person name="Lage O.M."/>
            <person name="Pohl T."/>
            <person name="Merkel B.J."/>
            <person name="Hornburger P."/>
            <person name="Mueller R.-W."/>
            <person name="Bruemmer F."/>
            <person name="Labrenz M."/>
            <person name="Spormann A.M."/>
            <person name="Op den Camp H."/>
            <person name="Overmann J."/>
            <person name="Amann R."/>
            <person name="Jetten M.S.M."/>
            <person name="Mascher T."/>
            <person name="Medema M.H."/>
            <person name="Devos D.P."/>
            <person name="Kaster A.-K."/>
            <person name="Ovreas L."/>
            <person name="Rohde M."/>
            <person name="Galperin M.Y."/>
            <person name="Jogler C."/>
        </authorList>
    </citation>
    <scope>NUCLEOTIDE SEQUENCE [LARGE SCALE GENOMIC DNA]</scope>
    <source>
        <strain evidence="1 2">Pan265</strain>
    </source>
</reference>
<keyword evidence="2" id="KW-1185">Reference proteome</keyword>
<organism evidence="1 2">
    <name type="scientific">Mucisphaera calidilacus</name>
    <dbReference type="NCBI Taxonomy" id="2527982"/>
    <lineage>
        <taxon>Bacteria</taxon>
        <taxon>Pseudomonadati</taxon>
        <taxon>Planctomycetota</taxon>
        <taxon>Phycisphaerae</taxon>
        <taxon>Phycisphaerales</taxon>
        <taxon>Phycisphaeraceae</taxon>
        <taxon>Mucisphaera</taxon>
    </lineage>
</organism>
<proteinExistence type="predicted"/>
<accession>A0A518BTS2</accession>
<evidence type="ECO:0000313" key="2">
    <source>
        <dbReference type="Proteomes" id="UP000320386"/>
    </source>
</evidence>
<gene>
    <name evidence="1" type="ORF">Pan265_02060</name>
</gene>
<dbReference type="EMBL" id="CP036280">
    <property type="protein sequence ID" value="QDU70380.1"/>
    <property type="molecule type" value="Genomic_DNA"/>
</dbReference>
<dbReference type="KEGG" id="mcad:Pan265_02060"/>
<name>A0A518BTS2_9BACT</name>
<sequence>MMPDSCPPICIDRCVCTRQAFTDLLAQAERDGLNLDELALRTGASTCCGMCRPYLSAMLRSGQTVFTQVLDEADP</sequence>
<dbReference type="AlphaFoldDB" id="A0A518BTS2"/>
<evidence type="ECO:0000313" key="1">
    <source>
        <dbReference type="EMBL" id="QDU70380.1"/>
    </source>
</evidence>